<dbReference type="OrthoDB" id="10035376at2759"/>
<dbReference type="PANTHER" id="PTHR24372:SF77">
    <property type="entry name" value="G-PROTEIN COUPLED RECEPTORS FAMILY 1 PROFILE DOMAIN-CONTAINING PROTEIN"/>
    <property type="match status" value="1"/>
</dbReference>
<dbReference type="GO" id="GO:0005886">
    <property type="term" value="C:plasma membrane"/>
    <property type="evidence" value="ECO:0007669"/>
    <property type="project" value="UniProtKB-SubCell"/>
</dbReference>
<evidence type="ECO:0000256" key="3">
    <source>
        <dbReference type="ARBA" id="ARBA00022614"/>
    </source>
</evidence>
<feature type="transmembrane region" description="Helical" evidence="11">
    <location>
        <begin position="754"/>
        <end position="780"/>
    </location>
</feature>
<keyword evidence="14" id="KW-1185">Reference proteome</keyword>
<name>A0A210R2Q1_MIZYE</name>
<dbReference type="Pfam" id="PF00560">
    <property type="entry name" value="LRR_1"/>
    <property type="match status" value="2"/>
</dbReference>
<evidence type="ECO:0000256" key="4">
    <source>
        <dbReference type="ARBA" id="ARBA00022692"/>
    </source>
</evidence>
<gene>
    <name evidence="13" type="ORF">KP79_PYT21951</name>
</gene>
<evidence type="ECO:0000313" key="13">
    <source>
        <dbReference type="EMBL" id="OWF55205.1"/>
    </source>
</evidence>
<evidence type="ECO:0000256" key="9">
    <source>
        <dbReference type="ARBA" id="ARBA00023170"/>
    </source>
</evidence>
<keyword evidence="7" id="KW-0297">G-protein coupled receptor</keyword>
<keyword evidence="6 11" id="KW-1133">Transmembrane helix</keyword>
<protein>
    <submittedName>
        <fullName evidence="13">Relaxin receptor 2</fullName>
    </submittedName>
</protein>
<dbReference type="InterPro" id="IPR017452">
    <property type="entry name" value="GPCR_Rhodpsn_7TM"/>
</dbReference>
<sequence>MECLNLSFLICPTISVFYKLSNLDFLDLSNNKIVVQPDYMFWGMPNLHRLVLSNNTISVLPAIVFYKLSNLDFLDLSNNNIAVLPDDVFSKLFKLKFLDLSNNKIVVLPDNVFNGLFKLYRLVLSNNTISVLPGQVFYRLSELDFLDMSNNKIAVLPDDVFSELFKLEFLDLSNNKIVVLPDNVFNGLFKLYRLVLSNNTISVLPANVFYRLSELDFLDMSNNKIAVLPDDVFSELFKLEFLDLSNNKIVVLLDYVFLGLSKLHRLVLSNNTISVLPANVFYRLSELDFLDLSNNKIAVLPDDVFSELFKLKFLDLSNNKIVVLPDNVLSGLFKLYRLVLSNNTISVLPGNVFYKLSNLDFLDLSNNNIAVLPDNVFNELSNLVFLDLSNNKIAVLLDNVFNGLSELHSLDLSNNKIADLPSHVFSEITTLKFLSLRNNKISALPVVLFTKVYLDVSNNALTYLPYASLAKHAILYPLNIMGNKTEVSKVCCIKPTSVAETDPSLIHCYWSVCPNTNGDAISSWSALVSSEVLRVCLWIIGICAFIGNLLVLFYRLFLDSDNMTRSYSLFVVNLALSDLLMGVYLIIIGVADIYYNGVYAWNDYIWRKSILCTLAGVLSSVSSEMSTFLILLVTIDRVIVIVFPLSRLSSWNISWKQALIFSVLLWIVSITLAVIPIVTMQSYFQGEFYSQSGVCLALPLTSEEWPGTEYSFAVFVCLNSIVFVIIVIGQICICKSMRESGRRISSSQNRQREMTVAITLFFVVATDFFCWFPIGVMGVLAKCGVRIPDDVYAWVMVFVLPVNAAINPFLYTATAIWRKRRKVPTTMIIPKDPPADKHHRSISEKQPTMSTAVYTVSVGRLSTSEHRQCLPVENQTQTKKESESI</sequence>
<dbReference type="InterPro" id="IPR001611">
    <property type="entry name" value="Leu-rich_rpt"/>
</dbReference>
<dbReference type="Pfam" id="PF13855">
    <property type="entry name" value="LRR_8"/>
    <property type="match status" value="3"/>
</dbReference>
<feature type="transmembrane region" description="Helical" evidence="11">
    <location>
        <begin position="537"/>
        <end position="557"/>
    </location>
</feature>
<dbReference type="GO" id="GO:0008528">
    <property type="term" value="F:G protein-coupled peptide receptor activity"/>
    <property type="evidence" value="ECO:0007669"/>
    <property type="project" value="TreeGrafter"/>
</dbReference>
<dbReference type="PROSITE" id="PS50262">
    <property type="entry name" value="G_PROTEIN_RECEP_F1_2"/>
    <property type="match status" value="1"/>
</dbReference>
<dbReference type="GO" id="GO:0009755">
    <property type="term" value="P:hormone-mediated signaling pathway"/>
    <property type="evidence" value="ECO:0007669"/>
    <property type="project" value="TreeGrafter"/>
</dbReference>
<feature type="transmembrane region" description="Helical" evidence="11">
    <location>
        <begin position="569"/>
        <end position="595"/>
    </location>
</feature>
<evidence type="ECO:0000256" key="2">
    <source>
        <dbReference type="ARBA" id="ARBA00022475"/>
    </source>
</evidence>
<dbReference type="AlphaFoldDB" id="A0A210R2Q1"/>
<dbReference type="EMBL" id="NEDP02000736">
    <property type="protein sequence ID" value="OWF55205.1"/>
    <property type="molecule type" value="Genomic_DNA"/>
</dbReference>
<dbReference type="PROSITE" id="PS51450">
    <property type="entry name" value="LRR"/>
    <property type="match status" value="13"/>
</dbReference>
<dbReference type="SMART" id="SM00365">
    <property type="entry name" value="LRR_SD22"/>
    <property type="match status" value="12"/>
</dbReference>
<dbReference type="SMART" id="SM00369">
    <property type="entry name" value="LRR_TYP"/>
    <property type="match status" value="18"/>
</dbReference>
<dbReference type="GO" id="GO:0007189">
    <property type="term" value="P:adenylate cyclase-activating G protein-coupled receptor signaling pathway"/>
    <property type="evidence" value="ECO:0007669"/>
    <property type="project" value="TreeGrafter"/>
</dbReference>
<comment type="subcellular location">
    <subcellularLocation>
        <location evidence="1">Cell membrane</location>
        <topology evidence="1">Multi-pass membrane protein</topology>
    </subcellularLocation>
</comment>
<dbReference type="Pfam" id="PF00001">
    <property type="entry name" value="7tm_1"/>
    <property type="match status" value="1"/>
</dbReference>
<evidence type="ECO:0000256" key="7">
    <source>
        <dbReference type="ARBA" id="ARBA00023040"/>
    </source>
</evidence>
<evidence type="ECO:0000259" key="12">
    <source>
        <dbReference type="PROSITE" id="PS50262"/>
    </source>
</evidence>
<dbReference type="Gene3D" id="3.80.10.10">
    <property type="entry name" value="Ribonuclease Inhibitor"/>
    <property type="match status" value="4"/>
</dbReference>
<evidence type="ECO:0000256" key="1">
    <source>
        <dbReference type="ARBA" id="ARBA00004651"/>
    </source>
</evidence>
<dbReference type="InterPro" id="IPR000276">
    <property type="entry name" value="GPCR_Rhodpsn"/>
</dbReference>
<dbReference type="Proteomes" id="UP000242188">
    <property type="component" value="Unassembled WGS sequence"/>
</dbReference>
<keyword evidence="4 11" id="KW-0812">Transmembrane</keyword>
<feature type="transmembrane region" description="Helical" evidence="11">
    <location>
        <begin position="792"/>
        <end position="817"/>
    </location>
</feature>
<keyword evidence="9 13" id="KW-0675">Receptor</keyword>
<dbReference type="FunFam" id="3.80.10.10:FF:001164">
    <property type="entry name" value="GH01279p"/>
    <property type="match status" value="2"/>
</dbReference>
<evidence type="ECO:0000256" key="5">
    <source>
        <dbReference type="ARBA" id="ARBA00022737"/>
    </source>
</evidence>
<comment type="caution">
    <text evidence="13">The sequence shown here is derived from an EMBL/GenBank/DDBJ whole genome shotgun (WGS) entry which is preliminary data.</text>
</comment>
<keyword evidence="2" id="KW-1003">Cell membrane</keyword>
<keyword evidence="3" id="KW-0433">Leucine-rich repeat</keyword>
<dbReference type="PRINTS" id="PR00237">
    <property type="entry name" value="GPCRRHODOPSN"/>
</dbReference>
<dbReference type="Gene3D" id="1.20.1070.10">
    <property type="entry name" value="Rhodopsin 7-helix transmembrane proteins"/>
    <property type="match status" value="1"/>
</dbReference>
<evidence type="ECO:0000256" key="8">
    <source>
        <dbReference type="ARBA" id="ARBA00023136"/>
    </source>
</evidence>
<evidence type="ECO:0000256" key="10">
    <source>
        <dbReference type="ARBA" id="ARBA00023224"/>
    </source>
</evidence>
<dbReference type="SUPFAM" id="SSF52058">
    <property type="entry name" value="L domain-like"/>
    <property type="match status" value="2"/>
</dbReference>
<evidence type="ECO:0000256" key="11">
    <source>
        <dbReference type="SAM" id="Phobius"/>
    </source>
</evidence>
<accession>A0A210R2Q1</accession>
<reference evidence="13 14" key="1">
    <citation type="journal article" date="2017" name="Nat. Ecol. Evol.">
        <title>Scallop genome provides insights into evolution of bilaterian karyotype and development.</title>
        <authorList>
            <person name="Wang S."/>
            <person name="Zhang J."/>
            <person name="Jiao W."/>
            <person name="Li J."/>
            <person name="Xun X."/>
            <person name="Sun Y."/>
            <person name="Guo X."/>
            <person name="Huan P."/>
            <person name="Dong B."/>
            <person name="Zhang L."/>
            <person name="Hu X."/>
            <person name="Sun X."/>
            <person name="Wang J."/>
            <person name="Zhao C."/>
            <person name="Wang Y."/>
            <person name="Wang D."/>
            <person name="Huang X."/>
            <person name="Wang R."/>
            <person name="Lv J."/>
            <person name="Li Y."/>
            <person name="Zhang Z."/>
            <person name="Liu B."/>
            <person name="Lu W."/>
            <person name="Hui Y."/>
            <person name="Liang J."/>
            <person name="Zhou Z."/>
            <person name="Hou R."/>
            <person name="Li X."/>
            <person name="Liu Y."/>
            <person name="Li H."/>
            <person name="Ning X."/>
            <person name="Lin Y."/>
            <person name="Zhao L."/>
            <person name="Xing Q."/>
            <person name="Dou J."/>
            <person name="Li Y."/>
            <person name="Mao J."/>
            <person name="Guo H."/>
            <person name="Dou H."/>
            <person name="Li T."/>
            <person name="Mu C."/>
            <person name="Jiang W."/>
            <person name="Fu Q."/>
            <person name="Fu X."/>
            <person name="Miao Y."/>
            <person name="Liu J."/>
            <person name="Yu Q."/>
            <person name="Li R."/>
            <person name="Liao H."/>
            <person name="Li X."/>
            <person name="Kong Y."/>
            <person name="Jiang Z."/>
            <person name="Chourrout D."/>
            <person name="Li R."/>
            <person name="Bao Z."/>
        </authorList>
    </citation>
    <scope>NUCLEOTIDE SEQUENCE [LARGE SCALE GENOMIC DNA]</scope>
    <source>
        <strain evidence="13 14">PY_sf001</strain>
    </source>
</reference>
<keyword evidence="8 11" id="KW-0472">Membrane</keyword>
<keyword evidence="5" id="KW-0677">Repeat</keyword>
<feature type="transmembrane region" description="Helical" evidence="11">
    <location>
        <begin position="658"/>
        <end position="678"/>
    </location>
</feature>
<dbReference type="SUPFAM" id="SSF81321">
    <property type="entry name" value="Family A G protein-coupled receptor-like"/>
    <property type="match status" value="1"/>
</dbReference>
<dbReference type="SMART" id="SM00364">
    <property type="entry name" value="LRR_BAC"/>
    <property type="match status" value="15"/>
</dbReference>
<evidence type="ECO:0000256" key="6">
    <source>
        <dbReference type="ARBA" id="ARBA00022989"/>
    </source>
</evidence>
<organism evidence="13 14">
    <name type="scientific">Mizuhopecten yessoensis</name>
    <name type="common">Japanese scallop</name>
    <name type="synonym">Patinopecten yessoensis</name>
    <dbReference type="NCBI Taxonomy" id="6573"/>
    <lineage>
        <taxon>Eukaryota</taxon>
        <taxon>Metazoa</taxon>
        <taxon>Spiralia</taxon>
        <taxon>Lophotrochozoa</taxon>
        <taxon>Mollusca</taxon>
        <taxon>Bivalvia</taxon>
        <taxon>Autobranchia</taxon>
        <taxon>Pteriomorphia</taxon>
        <taxon>Pectinida</taxon>
        <taxon>Pectinoidea</taxon>
        <taxon>Pectinidae</taxon>
        <taxon>Mizuhopecten</taxon>
    </lineage>
</organism>
<feature type="transmembrane region" description="Helical" evidence="11">
    <location>
        <begin position="710"/>
        <end position="733"/>
    </location>
</feature>
<dbReference type="STRING" id="6573.A0A210R2Q1"/>
<feature type="domain" description="G-protein coupled receptors family 1 profile" evidence="12">
    <location>
        <begin position="547"/>
        <end position="811"/>
    </location>
</feature>
<dbReference type="PANTHER" id="PTHR24372">
    <property type="entry name" value="GLYCOPROTEIN HORMONE RECEPTOR"/>
    <property type="match status" value="1"/>
</dbReference>
<dbReference type="InterPro" id="IPR003591">
    <property type="entry name" value="Leu-rich_rpt_typical-subtyp"/>
</dbReference>
<keyword evidence="10" id="KW-0807">Transducer</keyword>
<proteinExistence type="predicted"/>
<feature type="transmembrane region" description="Helical" evidence="11">
    <location>
        <begin position="628"/>
        <end position="646"/>
    </location>
</feature>
<dbReference type="InterPro" id="IPR032675">
    <property type="entry name" value="LRR_dom_sf"/>
</dbReference>
<evidence type="ECO:0000313" key="14">
    <source>
        <dbReference type="Proteomes" id="UP000242188"/>
    </source>
</evidence>